<comment type="caution">
    <text evidence="1">The sequence shown here is derived from an EMBL/GenBank/DDBJ whole genome shotgun (WGS) entry which is preliminary data.</text>
</comment>
<proteinExistence type="predicted"/>
<organism evidence="1 2">
    <name type="scientific">Meloidogyne enterolobii</name>
    <name type="common">Root-knot nematode worm</name>
    <name type="synonym">Meloidogyne mayaguensis</name>
    <dbReference type="NCBI Taxonomy" id="390850"/>
    <lineage>
        <taxon>Eukaryota</taxon>
        <taxon>Metazoa</taxon>
        <taxon>Ecdysozoa</taxon>
        <taxon>Nematoda</taxon>
        <taxon>Chromadorea</taxon>
        <taxon>Rhabditida</taxon>
        <taxon>Tylenchina</taxon>
        <taxon>Tylenchomorpha</taxon>
        <taxon>Tylenchoidea</taxon>
        <taxon>Meloidogynidae</taxon>
        <taxon>Meloidogyninae</taxon>
        <taxon>Meloidogyne</taxon>
    </lineage>
</organism>
<evidence type="ECO:0000313" key="2">
    <source>
        <dbReference type="Proteomes" id="UP001497535"/>
    </source>
</evidence>
<gene>
    <name evidence="1" type="ORF">MENTE1834_LOCUS15497</name>
</gene>
<keyword evidence="2" id="KW-1185">Reference proteome</keyword>
<protein>
    <submittedName>
        <fullName evidence="1">Uncharacterized protein</fullName>
    </submittedName>
</protein>
<name>A0ACB0YRN3_MELEN</name>
<dbReference type="EMBL" id="CAVMJV010000017">
    <property type="protein sequence ID" value="CAK5058650.1"/>
    <property type="molecule type" value="Genomic_DNA"/>
</dbReference>
<evidence type="ECO:0000313" key="1">
    <source>
        <dbReference type="EMBL" id="CAK5058650.1"/>
    </source>
</evidence>
<accession>A0ACB0YRN3</accession>
<dbReference type="Proteomes" id="UP001497535">
    <property type="component" value="Unassembled WGS sequence"/>
</dbReference>
<sequence length="70" mass="8093">MEEFRKQFESMSEEQKEHEAMKLVNAMDKLMDQGIITPGTVGEDGRVRQVKHVAELIKDVEKVDEKEDSD</sequence>
<reference evidence="1" key="1">
    <citation type="submission" date="2023-11" db="EMBL/GenBank/DDBJ databases">
        <authorList>
            <person name="Poullet M."/>
        </authorList>
    </citation>
    <scope>NUCLEOTIDE SEQUENCE</scope>
    <source>
        <strain evidence="1">E1834</strain>
    </source>
</reference>